<evidence type="ECO:0000256" key="5">
    <source>
        <dbReference type="ARBA" id="ARBA00023136"/>
    </source>
</evidence>
<organism evidence="8 9">
    <name type="scientific">Massilia agri</name>
    <dbReference type="NCBI Taxonomy" id="1886785"/>
    <lineage>
        <taxon>Bacteria</taxon>
        <taxon>Pseudomonadati</taxon>
        <taxon>Pseudomonadota</taxon>
        <taxon>Betaproteobacteria</taxon>
        <taxon>Burkholderiales</taxon>
        <taxon>Oxalobacteraceae</taxon>
        <taxon>Telluria group</taxon>
        <taxon>Massilia</taxon>
    </lineage>
</organism>
<feature type="transmembrane region" description="Helical" evidence="6">
    <location>
        <begin position="123"/>
        <end position="143"/>
    </location>
</feature>
<sequence>MRSIQGYVQLSFAMATVGSTVVAGKWMADIGPFTANALRLGIALPAFVLALRWSRQTIPRLCRHDRWLLVAQAAAGSVGFTAFLLLGLRLTSAATAGVITGTLPVVALLLSVLLLGERPGWRAWLAVVLAAGGVLYMTAGAQGGSSLEGNLLVGAAVVCEGIFILLNRRLRRPLSPLVLSTVLVALGLIASLIPAAIELLAAPQLPTEALLGAVYYAFVPTFAGFIAWYAGSARVGANEVSLFTAVAPLAAMVLSVVLLGETLSERQFVGAGFVVAAIVFQALQRK</sequence>
<feature type="transmembrane region" description="Helical" evidence="6">
    <location>
        <begin position="266"/>
        <end position="283"/>
    </location>
</feature>
<reference evidence="8 9" key="1">
    <citation type="submission" date="2022-08" db="EMBL/GenBank/DDBJ databases">
        <title>Reclassification of Massilia species as members of the genera Telluria, Duganella, Pseudoduganella, Mokoshia gen. nov. and Zemynaea gen. nov. using orthogonal and non-orthogonal genome-based approaches.</title>
        <authorList>
            <person name="Bowman J.P."/>
        </authorList>
    </citation>
    <scope>NUCLEOTIDE SEQUENCE [LARGE SCALE GENOMIC DNA]</scope>
    <source>
        <strain evidence="8 9">JCM 31661</strain>
    </source>
</reference>
<feature type="transmembrane region" description="Helical" evidence="6">
    <location>
        <begin position="66"/>
        <end position="88"/>
    </location>
</feature>
<feature type="domain" description="EamA" evidence="7">
    <location>
        <begin position="6"/>
        <end position="137"/>
    </location>
</feature>
<evidence type="ECO:0000313" key="8">
    <source>
        <dbReference type="EMBL" id="MCS0596022.1"/>
    </source>
</evidence>
<dbReference type="Pfam" id="PF00892">
    <property type="entry name" value="EamA"/>
    <property type="match status" value="2"/>
</dbReference>
<feature type="transmembrane region" description="Helical" evidence="6">
    <location>
        <begin position="94"/>
        <end position="116"/>
    </location>
</feature>
<dbReference type="SUPFAM" id="SSF103481">
    <property type="entry name" value="Multidrug resistance efflux transporter EmrE"/>
    <property type="match status" value="2"/>
</dbReference>
<keyword evidence="4 6" id="KW-1133">Transmembrane helix</keyword>
<dbReference type="PANTHER" id="PTHR32322">
    <property type="entry name" value="INNER MEMBRANE TRANSPORTER"/>
    <property type="match status" value="1"/>
</dbReference>
<evidence type="ECO:0000256" key="4">
    <source>
        <dbReference type="ARBA" id="ARBA00022989"/>
    </source>
</evidence>
<evidence type="ECO:0000256" key="1">
    <source>
        <dbReference type="ARBA" id="ARBA00004141"/>
    </source>
</evidence>
<accession>A0ABT2AIF8</accession>
<protein>
    <submittedName>
        <fullName evidence="8">DMT family transporter</fullName>
    </submittedName>
</protein>
<dbReference type="RefSeq" id="WP_258827059.1">
    <property type="nucleotide sequence ID" value="NZ_JANUHA010000003.1"/>
</dbReference>
<name>A0ABT2AIF8_9BURK</name>
<evidence type="ECO:0000313" key="9">
    <source>
        <dbReference type="Proteomes" id="UP001206572"/>
    </source>
</evidence>
<evidence type="ECO:0000256" key="2">
    <source>
        <dbReference type="ARBA" id="ARBA00007362"/>
    </source>
</evidence>
<dbReference type="EMBL" id="JANUHA010000003">
    <property type="protein sequence ID" value="MCS0596022.1"/>
    <property type="molecule type" value="Genomic_DNA"/>
</dbReference>
<comment type="caution">
    <text evidence="8">The sequence shown here is derived from an EMBL/GenBank/DDBJ whole genome shotgun (WGS) entry which is preliminary data.</text>
</comment>
<dbReference type="PANTHER" id="PTHR32322:SF2">
    <property type="entry name" value="EAMA DOMAIN-CONTAINING PROTEIN"/>
    <property type="match status" value="1"/>
</dbReference>
<comment type="similarity">
    <text evidence="2">Belongs to the EamA transporter family.</text>
</comment>
<feature type="transmembrane region" description="Helical" evidence="6">
    <location>
        <begin position="7"/>
        <end position="27"/>
    </location>
</feature>
<feature type="domain" description="EamA" evidence="7">
    <location>
        <begin position="149"/>
        <end position="280"/>
    </location>
</feature>
<keyword evidence="3 6" id="KW-0812">Transmembrane</keyword>
<gene>
    <name evidence="8" type="ORF">NX780_06625</name>
</gene>
<comment type="subcellular location">
    <subcellularLocation>
        <location evidence="1">Membrane</location>
        <topology evidence="1">Multi-pass membrane protein</topology>
    </subcellularLocation>
</comment>
<evidence type="ECO:0000259" key="7">
    <source>
        <dbReference type="Pfam" id="PF00892"/>
    </source>
</evidence>
<feature type="transmembrane region" description="Helical" evidence="6">
    <location>
        <begin position="242"/>
        <end position="260"/>
    </location>
</feature>
<dbReference type="InterPro" id="IPR050638">
    <property type="entry name" value="AA-Vitamin_Transporters"/>
</dbReference>
<keyword evidence="5 6" id="KW-0472">Membrane</keyword>
<dbReference type="InterPro" id="IPR037185">
    <property type="entry name" value="EmrE-like"/>
</dbReference>
<evidence type="ECO:0000256" key="3">
    <source>
        <dbReference type="ARBA" id="ARBA00022692"/>
    </source>
</evidence>
<keyword evidence="9" id="KW-1185">Reference proteome</keyword>
<dbReference type="InterPro" id="IPR000620">
    <property type="entry name" value="EamA_dom"/>
</dbReference>
<feature type="transmembrane region" description="Helical" evidence="6">
    <location>
        <begin position="209"/>
        <end position="230"/>
    </location>
</feature>
<proteinExistence type="inferred from homology"/>
<feature type="transmembrane region" description="Helical" evidence="6">
    <location>
        <begin position="33"/>
        <end position="54"/>
    </location>
</feature>
<feature type="transmembrane region" description="Helical" evidence="6">
    <location>
        <begin position="149"/>
        <end position="166"/>
    </location>
</feature>
<dbReference type="Proteomes" id="UP001206572">
    <property type="component" value="Unassembled WGS sequence"/>
</dbReference>
<feature type="transmembrane region" description="Helical" evidence="6">
    <location>
        <begin position="178"/>
        <end position="197"/>
    </location>
</feature>
<evidence type="ECO:0000256" key="6">
    <source>
        <dbReference type="SAM" id="Phobius"/>
    </source>
</evidence>